<dbReference type="RefSeq" id="WP_137627716.1">
    <property type="nucleotide sequence ID" value="NZ_BJDJ01000003.1"/>
</dbReference>
<gene>
    <name evidence="1" type="ORF">ACFP5Y_03800</name>
</gene>
<reference evidence="2" key="1">
    <citation type="journal article" date="2019" name="Int. J. Syst. Evol. Microbiol.">
        <title>The Global Catalogue of Microorganisms (GCM) 10K type strain sequencing project: providing services to taxonomists for standard genome sequencing and annotation.</title>
        <authorList>
            <consortium name="The Broad Institute Genomics Platform"/>
            <consortium name="The Broad Institute Genome Sequencing Center for Infectious Disease"/>
            <person name="Wu L."/>
            <person name="Ma J."/>
        </authorList>
    </citation>
    <scope>NUCLEOTIDE SEQUENCE [LARGE SCALE GENOMIC DNA]</scope>
    <source>
        <strain evidence="2">CCM 8933</strain>
    </source>
</reference>
<accession>A0ABW1RY56</accession>
<evidence type="ECO:0000313" key="2">
    <source>
        <dbReference type="Proteomes" id="UP001596282"/>
    </source>
</evidence>
<organism evidence="1 2">
    <name type="scientific">Lactiplantibacillus daowaiensis</name>
    <dbReference type="NCBI Taxonomy" id="2559918"/>
    <lineage>
        <taxon>Bacteria</taxon>
        <taxon>Bacillati</taxon>
        <taxon>Bacillota</taxon>
        <taxon>Bacilli</taxon>
        <taxon>Lactobacillales</taxon>
        <taxon>Lactobacillaceae</taxon>
        <taxon>Lactiplantibacillus</taxon>
    </lineage>
</organism>
<keyword evidence="2" id="KW-1185">Reference proteome</keyword>
<sequence length="112" mass="12361">MAATNEDVKGTLKIFQSLTDEEVTKAINRANRKAEHDGLTDAALDDGTVDYARHLLFIEHAMSYGPVQSAETFGNQQTNFDKLSGNDSFLIEYNDLVEAFGSGANWGDVWTE</sequence>
<comment type="caution">
    <text evidence="1">The sequence shown here is derived from an EMBL/GenBank/DDBJ whole genome shotgun (WGS) entry which is preliminary data.</text>
</comment>
<dbReference type="EMBL" id="JBHSSC010000009">
    <property type="protein sequence ID" value="MFC6180342.1"/>
    <property type="molecule type" value="Genomic_DNA"/>
</dbReference>
<protein>
    <submittedName>
        <fullName evidence="1">Uncharacterized protein</fullName>
    </submittedName>
</protein>
<evidence type="ECO:0000313" key="1">
    <source>
        <dbReference type="EMBL" id="MFC6180342.1"/>
    </source>
</evidence>
<dbReference type="Proteomes" id="UP001596282">
    <property type="component" value="Unassembled WGS sequence"/>
</dbReference>
<proteinExistence type="predicted"/>
<name>A0ABW1RY56_9LACO</name>